<dbReference type="InterPro" id="IPR003439">
    <property type="entry name" value="ABC_transporter-like_ATP-bd"/>
</dbReference>
<dbReference type="InterPro" id="IPR017871">
    <property type="entry name" value="ABC_transporter-like_CS"/>
</dbReference>
<evidence type="ECO:0000256" key="1">
    <source>
        <dbReference type="ARBA" id="ARBA00022448"/>
    </source>
</evidence>
<dbReference type="FunFam" id="3.40.50.300:FF:000032">
    <property type="entry name" value="Export ABC transporter ATP-binding protein"/>
    <property type="match status" value="1"/>
</dbReference>
<dbReference type="Proteomes" id="UP000230843">
    <property type="component" value="Unassembled WGS sequence"/>
</dbReference>
<dbReference type="PANTHER" id="PTHR24220:SF86">
    <property type="entry name" value="ABC TRANSPORTER ABCH.1"/>
    <property type="match status" value="1"/>
</dbReference>
<accession>A0A2M7Z7S0</accession>
<dbReference type="GO" id="GO:0005886">
    <property type="term" value="C:plasma membrane"/>
    <property type="evidence" value="ECO:0007669"/>
    <property type="project" value="TreeGrafter"/>
</dbReference>
<dbReference type="EMBL" id="PFVJ01000011">
    <property type="protein sequence ID" value="PJA90371.1"/>
    <property type="molecule type" value="Genomic_DNA"/>
</dbReference>
<proteinExistence type="predicted"/>
<dbReference type="InterPro" id="IPR017911">
    <property type="entry name" value="MacB-like_ATP-bd"/>
</dbReference>
<evidence type="ECO:0000259" key="4">
    <source>
        <dbReference type="PROSITE" id="PS50893"/>
    </source>
</evidence>
<sequence>MTSEPIIRLKDVKVTYFPGKSNEVTAVKNVTLDIYRGEFVIFFGPSGCGKSTLLYSIAGLERHATGGIFVEGKDVVKMSDNDLEKHYQTTIGIIFQAFYLIPSLSVLQNVMMPQIAIGAEPEERKKKAEDLIKYFGVWHQASKFPTELSGGEQQRVAISRSLVNDPDIILADEPVGNLDSKSATDVLSLIQEMNKTKKKTVILVTHDPTHLDTADRVFYLKDAELIDMKVNKEPRIIKRQNTKSEEGTKKDKSSLELLAKTYSKGKETIDGLLLEYKAREVVLEALTGLSGDEISSIEERVQIMIKKGVNDKNELFKYLDKDLGSGGIGLDKRTAKTINEKVKNIVEELKVVEKPNDKVIHPMDEFVKQIRTYLIEEFDIKIKSTDTIEVIESVIKDRVQGLTDRKGVLSALDLDIKEGGAGLDRRDAKKAAKRLELILLGAYVSDEKKEAKIIKKDTKK</sequence>
<dbReference type="CDD" id="cd03255">
    <property type="entry name" value="ABC_MJ0796_LolCDE_FtsE"/>
    <property type="match status" value="1"/>
</dbReference>
<dbReference type="AlphaFoldDB" id="A0A2M7Z7S0"/>
<dbReference type="InterPro" id="IPR027417">
    <property type="entry name" value="P-loop_NTPase"/>
</dbReference>
<dbReference type="Gene3D" id="3.40.50.300">
    <property type="entry name" value="P-loop containing nucleotide triphosphate hydrolases"/>
    <property type="match status" value="1"/>
</dbReference>
<dbReference type="InterPro" id="IPR003593">
    <property type="entry name" value="AAA+_ATPase"/>
</dbReference>
<name>A0A2M7Z7S0_9BACT</name>
<gene>
    <name evidence="5" type="ORF">CO137_00455</name>
</gene>
<dbReference type="SMART" id="SM00382">
    <property type="entry name" value="AAA"/>
    <property type="match status" value="1"/>
</dbReference>
<dbReference type="GO" id="GO:0005524">
    <property type="term" value="F:ATP binding"/>
    <property type="evidence" value="ECO:0007669"/>
    <property type="project" value="UniProtKB-KW"/>
</dbReference>
<keyword evidence="2" id="KW-0547">Nucleotide-binding</keyword>
<evidence type="ECO:0000256" key="3">
    <source>
        <dbReference type="ARBA" id="ARBA00022840"/>
    </source>
</evidence>
<dbReference type="PANTHER" id="PTHR24220">
    <property type="entry name" value="IMPORT ATP-BINDING PROTEIN"/>
    <property type="match status" value="1"/>
</dbReference>
<comment type="caution">
    <text evidence="5">The sequence shown here is derived from an EMBL/GenBank/DDBJ whole genome shotgun (WGS) entry which is preliminary data.</text>
</comment>
<protein>
    <recommendedName>
        <fullName evidence="4">ABC transporter domain-containing protein</fullName>
    </recommendedName>
</protein>
<dbReference type="SUPFAM" id="SSF52540">
    <property type="entry name" value="P-loop containing nucleoside triphosphate hydrolases"/>
    <property type="match status" value="1"/>
</dbReference>
<keyword evidence="1" id="KW-0813">Transport</keyword>
<dbReference type="GO" id="GO:0016887">
    <property type="term" value="F:ATP hydrolysis activity"/>
    <property type="evidence" value="ECO:0007669"/>
    <property type="project" value="InterPro"/>
</dbReference>
<keyword evidence="3" id="KW-0067">ATP-binding</keyword>
<evidence type="ECO:0000256" key="2">
    <source>
        <dbReference type="ARBA" id="ARBA00022741"/>
    </source>
</evidence>
<dbReference type="GO" id="GO:0022857">
    <property type="term" value="F:transmembrane transporter activity"/>
    <property type="evidence" value="ECO:0007669"/>
    <property type="project" value="TreeGrafter"/>
</dbReference>
<reference evidence="6" key="1">
    <citation type="submission" date="2017-09" db="EMBL/GenBank/DDBJ databases">
        <title>Depth-based differentiation of microbial function through sediment-hosted aquifers and enrichment of novel symbionts in the deep terrestrial subsurface.</title>
        <authorList>
            <person name="Probst A.J."/>
            <person name="Ladd B."/>
            <person name="Jarett J.K."/>
            <person name="Geller-Mcgrath D.E."/>
            <person name="Sieber C.M.K."/>
            <person name="Emerson J.B."/>
            <person name="Anantharaman K."/>
            <person name="Thomas B.C."/>
            <person name="Malmstrom R."/>
            <person name="Stieglmeier M."/>
            <person name="Klingl A."/>
            <person name="Woyke T."/>
            <person name="Ryan C.M."/>
            <person name="Banfield J.F."/>
        </authorList>
    </citation>
    <scope>NUCLEOTIDE SEQUENCE [LARGE SCALE GENOMIC DNA]</scope>
</reference>
<dbReference type="PROSITE" id="PS50893">
    <property type="entry name" value="ABC_TRANSPORTER_2"/>
    <property type="match status" value="1"/>
</dbReference>
<dbReference type="GO" id="GO:0098796">
    <property type="term" value="C:membrane protein complex"/>
    <property type="evidence" value="ECO:0007669"/>
    <property type="project" value="UniProtKB-ARBA"/>
</dbReference>
<evidence type="ECO:0000313" key="6">
    <source>
        <dbReference type="Proteomes" id="UP000230843"/>
    </source>
</evidence>
<feature type="domain" description="ABC transporter" evidence="4">
    <location>
        <begin position="7"/>
        <end position="247"/>
    </location>
</feature>
<dbReference type="PROSITE" id="PS00211">
    <property type="entry name" value="ABC_TRANSPORTER_1"/>
    <property type="match status" value="1"/>
</dbReference>
<dbReference type="InterPro" id="IPR015854">
    <property type="entry name" value="ABC_transpr_LolD-like"/>
</dbReference>
<organism evidence="5 6">
    <name type="scientific">Candidatus Magasanikbacteria bacterium CG_4_9_14_3_um_filter_32_9</name>
    <dbReference type="NCBI Taxonomy" id="1974644"/>
    <lineage>
        <taxon>Bacteria</taxon>
        <taxon>Candidatus Magasanikiibacteriota</taxon>
    </lineage>
</organism>
<evidence type="ECO:0000313" key="5">
    <source>
        <dbReference type="EMBL" id="PJA90371.1"/>
    </source>
</evidence>
<dbReference type="Pfam" id="PF00005">
    <property type="entry name" value="ABC_tran"/>
    <property type="match status" value="1"/>
</dbReference>